<dbReference type="Proteomes" id="UP001319180">
    <property type="component" value="Unassembled WGS sequence"/>
</dbReference>
<dbReference type="PANTHER" id="PTHR48111">
    <property type="entry name" value="REGULATOR OF RPOS"/>
    <property type="match status" value="1"/>
</dbReference>
<dbReference type="FunFam" id="1.10.10.10:FF:000005">
    <property type="entry name" value="Two-component system response regulator"/>
    <property type="match status" value="1"/>
</dbReference>
<dbReference type="InterPro" id="IPR011006">
    <property type="entry name" value="CheY-like_superfamily"/>
</dbReference>
<keyword evidence="1 6" id="KW-0597">Phosphoprotein</keyword>
<dbReference type="AlphaFoldDB" id="A0AAP2GCR7"/>
<keyword evidence="5" id="KW-0804">Transcription</keyword>
<dbReference type="Pfam" id="PF00486">
    <property type="entry name" value="Trans_reg_C"/>
    <property type="match status" value="1"/>
</dbReference>
<proteinExistence type="predicted"/>
<evidence type="ECO:0000256" key="5">
    <source>
        <dbReference type="ARBA" id="ARBA00023163"/>
    </source>
</evidence>
<keyword evidence="3" id="KW-0805">Transcription regulation</keyword>
<dbReference type="EMBL" id="JAHESC010000008">
    <property type="protein sequence ID" value="MBT1686437.1"/>
    <property type="molecule type" value="Genomic_DNA"/>
</dbReference>
<evidence type="ECO:0000313" key="10">
    <source>
        <dbReference type="EMBL" id="MBT1686437.1"/>
    </source>
</evidence>
<dbReference type="SMART" id="SM00448">
    <property type="entry name" value="REC"/>
    <property type="match status" value="1"/>
</dbReference>
<dbReference type="CDD" id="cd00383">
    <property type="entry name" value="trans_reg_C"/>
    <property type="match status" value="1"/>
</dbReference>
<feature type="domain" description="OmpR/PhoB-type" evidence="9">
    <location>
        <begin position="127"/>
        <end position="225"/>
    </location>
</feature>
<dbReference type="PROSITE" id="PS50110">
    <property type="entry name" value="RESPONSE_REGULATORY"/>
    <property type="match status" value="1"/>
</dbReference>
<accession>A0AAP2GCR7</accession>
<dbReference type="SMART" id="SM00862">
    <property type="entry name" value="Trans_reg_C"/>
    <property type="match status" value="1"/>
</dbReference>
<keyword evidence="2" id="KW-0902">Two-component regulatory system</keyword>
<dbReference type="SUPFAM" id="SSF52172">
    <property type="entry name" value="CheY-like"/>
    <property type="match status" value="1"/>
</dbReference>
<feature type="domain" description="Response regulatory" evidence="8">
    <location>
        <begin position="2"/>
        <end position="116"/>
    </location>
</feature>
<dbReference type="GO" id="GO:0032993">
    <property type="term" value="C:protein-DNA complex"/>
    <property type="evidence" value="ECO:0007669"/>
    <property type="project" value="TreeGrafter"/>
</dbReference>
<dbReference type="GO" id="GO:0000976">
    <property type="term" value="F:transcription cis-regulatory region binding"/>
    <property type="evidence" value="ECO:0007669"/>
    <property type="project" value="TreeGrafter"/>
</dbReference>
<dbReference type="InterPro" id="IPR039420">
    <property type="entry name" value="WalR-like"/>
</dbReference>
<dbReference type="RefSeq" id="WP_254089674.1">
    <property type="nucleotide sequence ID" value="NZ_JAHESC010000008.1"/>
</dbReference>
<evidence type="ECO:0000256" key="6">
    <source>
        <dbReference type="PROSITE-ProRule" id="PRU00169"/>
    </source>
</evidence>
<dbReference type="GO" id="GO:0005829">
    <property type="term" value="C:cytosol"/>
    <property type="evidence" value="ECO:0007669"/>
    <property type="project" value="TreeGrafter"/>
</dbReference>
<dbReference type="PROSITE" id="PS51755">
    <property type="entry name" value="OMPR_PHOB"/>
    <property type="match status" value="1"/>
</dbReference>
<dbReference type="GO" id="GO:0000156">
    <property type="term" value="F:phosphorelay response regulator activity"/>
    <property type="evidence" value="ECO:0007669"/>
    <property type="project" value="TreeGrafter"/>
</dbReference>
<feature type="DNA-binding region" description="OmpR/PhoB-type" evidence="7">
    <location>
        <begin position="127"/>
        <end position="225"/>
    </location>
</feature>
<dbReference type="InterPro" id="IPR001789">
    <property type="entry name" value="Sig_transdc_resp-reg_receiver"/>
</dbReference>
<evidence type="ECO:0000256" key="3">
    <source>
        <dbReference type="ARBA" id="ARBA00023015"/>
    </source>
</evidence>
<comment type="caution">
    <text evidence="10">The sequence shown here is derived from an EMBL/GenBank/DDBJ whole genome shotgun (WGS) entry which is preliminary data.</text>
</comment>
<organism evidence="10 11">
    <name type="scientific">Dawidia soli</name>
    <dbReference type="NCBI Taxonomy" id="2782352"/>
    <lineage>
        <taxon>Bacteria</taxon>
        <taxon>Pseudomonadati</taxon>
        <taxon>Bacteroidota</taxon>
        <taxon>Cytophagia</taxon>
        <taxon>Cytophagales</taxon>
        <taxon>Chryseotaleaceae</taxon>
        <taxon>Dawidia</taxon>
    </lineage>
</organism>
<feature type="modified residue" description="4-aspartylphosphate" evidence="6">
    <location>
        <position position="51"/>
    </location>
</feature>
<dbReference type="GO" id="GO:0006355">
    <property type="term" value="P:regulation of DNA-templated transcription"/>
    <property type="evidence" value="ECO:0007669"/>
    <property type="project" value="InterPro"/>
</dbReference>
<dbReference type="InterPro" id="IPR001867">
    <property type="entry name" value="OmpR/PhoB-type_DNA-bd"/>
</dbReference>
<dbReference type="Gene3D" id="3.40.50.2300">
    <property type="match status" value="1"/>
</dbReference>
<keyword evidence="4 7" id="KW-0238">DNA-binding</keyword>
<protein>
    <submittedName>
        <fullName evidence="10">Response regulator transcription factor</fullName>
    </submittedName>
</protein>
<name>A0AAP2GCR7_9BACT</name>
<evidence type="ECO:0000259" key="8">
    <source>
        <dbReference type="PROSITE" id="PS50110"/>
    </source>
</evidence>
<dbReference type="PANTHER" id="PTHR48111:SF22">
    <property type="entry name" value="REGULATOR OF RPOS"/>
    <property type="match status" value="1"/>
</dbReference>
<reference evidence="10 11" key="1">
    <citation type="submission" date="2021-05" db="EMBL/GenBank/DDBJ databases">
        <title>A Polyphasic approach of four new species of the genus Ohtaekwangia: Ohtaekwangia histidinii sp. nov., Ohtaekwangia cretensis sp. nov., Ohtaekwangia indiensis sp. nov., Ohtaekwangia reichenbachii sp. nov. from diverse environment.</title>
        <authorList>
            <person name="Octaviana S."/>
        </authorList>
    </citation>
    <scope>NUCLEOTIDE SEQUENCE [LARGE SCALE GENOMIC DNA]</scope>
    <source>
        <strain evidence="10 11">PWU37</strain>
    </source>
</reference>
<dbReference type="InterPro" id="IPR036388">
    <property type="entry name" value="WH-like_DNA-bd_sf"/>
</dbReference>
<evidence type="ECO:0000259" key="9">
    <source>
        <dbReference type="PROSITE" id="PS51755"/>
    </source>
</evidence>
<evidence type="ECO:0000256" key="7">
    <source>
        <dbReference type="PROSITE-ProRule" id="PRU01091"/>
    </source>
</evidence>
<sequence length="227" mass="25827">MRILVVEDEERLCRSIKKVLEENHYMVDVAYDGEMGLKFAFQYDYDSVVLDVVLPGMSGLALCRAIKGAKPLTPILMLTALGTTEDKVIGLESGADDYLLKPFEFAELIARIRALIRRAKAYQAPDSVLMQYEDLKLDTSRKVAVRDGRDIALTAKEFQLLEYFMLNKGRIITRSELAAKVWGLQSDSSTNVVEVYLNILRKKVDRDFDSKLIHTRKGLGYILQRDQ</sequence>
<dbReference type="FunFam" id="3.40.50.2300:FF:000001">
    <property type="entry name" value="DNA-binding response regulator PhoB"/>
    <property type="match status" value="1"/>
</dbReference>
<gene>
    <name evidence="10" type="ORF">KK078_07725</name>
</gene>
<keyword evidence="11" id="KW-1185">Reference proteome</keyword>
<dbReference type="Pfam" id="PF00072">
    <property type="entry name" value="Response_reg"/>
    <property type="match status" value="1"/>
</dbReference>
<dbReference type="Gene3D" id="1.10.10.10">
    <property type="entry name" value="Winged helix-like DNA-binding domain superfamily/Winged helix DNA-binding domain"/>
    <property type="match status" value="1"/>
</dbReference>
<evidence type="ECO:0000256" key="4">
    <source>
        <dbReference type="ARBA" id="ARBA00023125"/>
    </source>
</evidence>
<dbReference type="Gene3D" id="6.10.250.690">
    <property type="match status" value="1"/>
</dbReference>
<evidence type="ECO:0000256" key="1">
    <source>
        <dbReference type="ARBA" id="ARBA00022553"/>
    </source>
</evidence>
<evidence type="ECO:0000256" key="2">
    <source>
        <dbReference type="ARBA" id="ARBA00023012"/>
    </source>
</evidence>
<evidence type="ECO:0000313" key="11">
    <source>
        <dbReference type="Proteomes" id="UP001319180"/>
    </source>
</evidence>